<accession>A0ACC2HBR7</accession>
<organism evidence="1 2">
    <name type="scientific">Dallia pectoralis</name>
    <name type="common">Alaska blackfish</name>
    <dbReference type="NCBI Taxonomy" id="75939"/>
    <lineage>
        <taxon>Eukaryota</taxon>
        <taxon>Metazoa</taxon>
        <taxon>Chordata</taxon>
        <taxon>Craniata</taxon>
        <taxon>Vertebrata</taxon>
        <taxon>Euteleostomi</taxon>
        <taxon>Actinopterygii</taxon>
        <taxon>Neopterygii</taxon>
        <taxon>Teleostei</taxon>
        <taxon>Protacanthopterygii</taxon>
        <taxon>Esociformes</taxon>
        <taxon>Umbridae</taxon>
        <taxon>Dallia</taxon>
    </lineage>
</organism>
<gene>
    <name evidence="1" type="ORF">DPEC_G00050300</name>
</gene>
<reference evidence="1" key="1">
    <citation type="submission" date="2021-05" db="EMBL/GenBank/DDBJ databases">
        <authorList>
            <person name="Pan Q."/>
            <person name="Jouanno E."/>
            <person name="Zahm M."/>
            <person name="Klopp C."/>
            <person name="Cabau C."/>
            <person name="Louis A."/>
            <person name="Berthelot C."/>
            <person name="Parey E."/>
            <person name="Roest Crollius H."/>
            <person name="Montfort J."/>
            <person name="Robinson-Rechavi M."/>
            <person name="Bouchez O."/>
            <person name="Lampietro C."/>
            <person name="Lopez Roques C."/>
            <person name="Donnadieu C."/>
            <person name="Postlethwait J."/>
            <person name="Bobe J."/>
            <person name="Dillon D."/>
            <person name="Chandos A."/>
            <person name="von Hippel F."/>
            <person name="Guiguen Y."/>
        </authorList>
    </citation>
    <scope>NUCLEOTIDE SEQUENCE</scope>
    <source>
        <strain evidence="1">YG-Jan2019</strain>
    </source>
</reference>
<evidence type="ECO:0000313" key="2">
    <source>
        <dbReference type="Proteomes" id="UP001157502"/>
    </source>
</evidence>
<comment type="caution">
    <text evidence="1">The sequence shown here is derived from an EMBL/GenBank/DDBJ whole genome shotgun (WGS) entry which is preliminary data.</text>
</comment>
<proteinExistence type="predicted"/>
<keyword evidence="2" id="KW-1185">Reference proteome</keyword>
<evidence type="ECO:0000313" key="1">
    <source>
        <dbReference type="EMBL" id="KAJ8013150.1"/>
    </source>
</evidence>
<dbReference type="Proteomes" id="UP001157502">
    <property type="component" value="Chromosome 4"/>
</dbReference>
<protein>
    <submittedName>
        <fullName evidence="1">Uncharacterized protein</fullName>
    </submittedName>
</protein>
<dbReference type="EMBL" id="CM055731">
    <property type="protein sequence ID" value="KAJ8013150.1"/>
    <property type="molecule type" value="Genomic_DNA"/>
</dbReference>
<name>A0ACC2HBR7_DALPE</name>
<sequence>MDQKNQDFAKTGKYMCKRRPDQNWARCDDCFQWRKLTDGIDCHLLPENWSCSECSDREFRSCTTGKNYDQTYLKERSESHKRSQQAAVSTSLATCSLSTTPAPLTFPVLSNLSRSKRTLEPNAERETKRQRVNDLLQNMTTALVVVINSVIEYDDDIMDDYDITHGKDISDDDDIVLSEYCSSSISKKHTFDVDKEKDQKEEKERKTTEKDTPSAGHPFDDNMDDDDIWLLEDCSTPIPKEDTFNLAMFQSESPAGKTLTGNGHVKTSGIETPTMKTGASSINSSSPITSSMQSMALEGDQSNEQVRQLTSQVHDLEVRIRELLKAGMKRDLCHQACQTGEMEEGASEGCEVSEQETLSSQKKPKREKEKMAEWDKKILKRLRELRRSVGRLLVTFVPAESQKRSQQAAVSTSLATCSLSTPPASLTFPALSTLSRALSTHLRLERTLGTTSERESRRQRVNGFHRNTSTTTTSSAVIISDDDDDIVLLEDCSTPIPKKATFDRDKIQSESPAGKTLTGNGHVKTSAIETSSMRTGTTATNYFPSIPSSELVSITAQTDQSNMQIRQLLNLEVRMRELSVAGVERALPSGFFDWREGKM</sequence>